<dbReference type="EMBL" id="FNKH01000002">
    <property type="protein sequence ID" value="SDQ30662.1"/>
    <property type="molecule type" value="Genomic_DNA"/>
</dbReference>
<dbReference type="Proteomes" id="UP000181917">
    <property type="component" value="Unassembled WGS sequence"/>
</dbReference>
<evidence type="ECO:0000313" key="1">
    <source>
        <dbReference type="EMBL" id="SDQ30662.1"/>
    </source>
</evidence>
<name>A0A1H0ZTI2_9MICC</name>
<dbReference type="STRING" id="37928.SAMN04489742_0553"/>
<accession>A0A1H0ZTI2</accession>
<reference evidence="1 2" key="1">
    <citation type="submission" date="2016-10" db="EMBL/GenBank/DDBJ databases">
        <authorList>
            <person name="de Groot N.N."/>
        </authorList>
    </citation>
    <scope>NUCLEOTIDE SEQUENCE [LARGE SCALE GENOMIC DNA]</scope>
    <source>
        <strain evidence="1 2">DSM 20117</strain>
    </source>
</reference>
<keyword evidence="2" id="KW-1185">Reference proteome</keyword>
<dbReference type="AlphaFoldDB" id="A0A1H0ZTI2"/>
<gene>
    <name evidence="1" type="ORF">SAMN04489742_0553</name>
</gene>
<organism evidence="1 2">
    <name type="scientific">Crystallibacter crystallopoietes</name>
    <dbReference type="NCBI Taxonomy" id="37928"/>
    <lineage>
        <taxon>Bacteria</taxon>
        <taxon>Bacillati</taxon>
        <taxon>Actinomycetota</taxon>
        <taxon>Actinomycetes</taxon>
        <taxon>Micrococcales</taxon>
        <taxon>Micrococcaceae</taxon>
        <taxon>Crystallibacter</taxon>
    </lineage>
</organism>
<evidence type="ECO:0000313" key="2">
    <source>
        <dbReference type="Proteomes" id="UP000181917"/>
    </source>
</evidence>
<sequence length="125" mass="12820">MVTVVLPNIGGHNGYGGSGRESGLVPSAASSLGAAVYAAGVGTPEIRGRNGLKRVGLGRPGFRPFRMSGQVLELAKVTEHSVVLAWLNVGEAVAFVEAAGVGINLIDVDVHFGCAPLTDPQERSL</sequence>
<protein>
    <submittedName>
        <fullName evidence="1">Uncharacterized protein</fullName>
    </submittedName>
</protein>
<proteinExistence type="predicted"/>